<evidence type="ECO:0000313" key="3">
    <source>
        <dbReference type="Proteomes" id="UP000007801"/>
    </source>
</evidence>
<protein>
    <submittedName>
        <fullName evidence="2">Uncharacterized protein, isoform B</fullName>
    </submittedName>
</protein>
<gene>
    <name evidence="2" type="primary">Dana\GF20713</name>
    <name evidence="2" type="synonym">dana_GLEANR_3961</name>
    <name evidence="2" type="ORF">GF20713</name>
</gene>
<accession>A0A0N8NZP5</accession>
<keyword evidence="1" id="KW-0732">Signal</keyword>
<feature type="chain" id="PRO_5006028991" evidence="1">
    <location>
        <begin position="24"/>
        <end position="260"/>
    </location>
</feature>
<name>A0A0N8NZP5_DROAN</name>
<dbReference type="OrthoDB" id="8185446at2759"/>
<dbReference type="SMART" id="SM00718">
    <property type="entry name" value="DM4_12"/>
    <property type="match status" value="1"/>
</dbReference>
<evidence type="ECO:0000256" key="1">
    <source>
        <dbReference type="SAM" id="SignalP"/>
    </source>
</evidence>
<proteinExistence type="predicted"/>
<evidence type="ECO:0000313" key="2">
    <source>
        <dbReference type="EMBL" id="KPU74900.1"/>
    </source>
</evidence>
<keyword evidence="3" id="KW-1185">Reference proteome</keyword>
<dbReference type="GeneID" id="6503406"/>
<dbReference type="PANTHER" id="PTHR21398:SF7">
    <property type="entry name" value="LP19941P"/>
    <property type="match status" value="1"/>
</dbReference>
<dbReference type="AlphaFoldDB" id="A0A0N8NZP5"/>
<dbReference type="EMBL" id="CH902661">
    <property type="protein sequence ID" value="KPU74900.1"/>
    <property type="molecule type" value="Genomic_DNA"/>
</dbReference>
<feature type="signal peptide" evidence="1">
    <location>
        <begin position="1"/>
        <end position="23"/>
    </location>
</feature>
<dbReference type="InterPro" id="IPR006631">
    <property type="entry name" value="DM4_12"/>
</dbReference>
<dbReference type="InParanoid" id="A0A0N8NZP5"/>
<reference evidence="2 3" key="1">
    <citation type="journal article" date="2007" name="Nature">
        <title>Evolution of genes and genomes on the Drosophila phylogeny.</title>
        <authorList>
            <consortium name="Drosophila 12 Genomes Consortium"/>
            <person name="Clark A.G."/>
            <person name="Eisen M.B."/>
            <person name="Smith D.R."/>
            <person name="Bergman C.M."/>
            <person name="Oliver B."/>
            <person name="Markow T.A."/>
            <person name="Kaufman T.C."/>
            <person name="Kellis M."/>
            <person name="Gelbart W."/>
            <person name="Iyer V.N."/>
            <person name="Pollard D.A."/>
            <person name="Sackton T.B."/>
            <person name="Larracuente A.M."/>
            <person name="Singh N.D."/>
            <person name="Abad J.P."/>
            <person name="Abt D.N."/>
            <person name="Adryan B."/>
            <person name="Aguade M."/>
            <person name="Akashi H."/>
            <person name="Anderson W.W."/>
            <person name="Aquadro C.F."/>
            <person name="Ardell D.H."/>
            <person name="Arguello R."/>
            <person name="Artieri C.G."/>
            <person name="Barbash D.A."/>
            <person name="Barker D."/>
            <person name="Barsanti P."/>
            <person name="Batterham P."/>
            <person name="Batzoglou S."/>
            <person name="Begun D."/>
            <person name="Bhutkar A."/>
            <person name="Blanco E."/>
            <person name="Bosak S.A."/>
            <person name="Bradley R.K."/>
            <person name="Brand A.D."/>
            <person name="Brent M.R."/>
            <person name="Brooks A.N."/>
            <person name="Brown R.H."/>
            <person name="Butlin R.K."/>
            <person name="Caggese C."/>
            <person name="Calvi B.R."/>
            <person name="Bernardo de Carvalho A."/>
            <person name="Caspi A."/>
            <person name="Castrezana S."/>
            <person name="Celniker S.E."/>
            <person name="Chang J.L."/>
            <person name="Chapple C."/>
            <person name="Chatterji S."/>
            <person name="Chinwalla A."/>
            <person name="Civetta A."/>
            <person name="Clifton S.W."/>
            <person name="Comeron J.M."/>
            <person name="Costello J.C."/>
            <person name="Coyne J.A."/>
            <person name="Daub J."/>
            <person name="David R.G."/>
            <person name="Delcher A.L."/>
            <person name="Delehaunty K."/>
            <person name="Do C.B."/>
            <person name="Ebling H."/>
            <person name="Edwards K."/>
            <person name="Eickbush T."/>
            <person name="Evans J.D."/>
            <person name="Filipski A."/>
            <person name="Findeiss S."/>
            <person name="Freyhult E."/>
            <person name="Fulton L."/>
            <person name="Fulton R."/>
            <person name="Garcia A.C."/>
            <person name="Gardiner A."/>
            <person name="Garfield D.A."/>
            <person name="Garvin B.E."/>
            <person name="Gibson G."/>
            <person name="Gilbert D."/>
            <person name="Gnerre S."/>
            <person name="Godfrey J."/>
            <person name="Good R."/>
            <person name="Gotea V."/>
            <person name="Gravely B."/>
            <person name="Greenberg A.J."/>
            <person name="Griffiths-Jones S."/>
            <person name="Gross S."/>
            <person name="Guigo R."/>
            <person name="Gustafson E.A."/>
            <person name="Haerty W."/>
            <person name="Hahn M.W."/>
            <person name="Halligan D.L."/>
            <person name="Halpern A.L."/>
            <person name="Halter G.M."/>
            <person name="Han M.V."/>
            <person name="Heger A."/>
            <person name="Hillier L."/>
            <person name="Hinrichs A.S."/>
            <person name="Holmes I."/>
            <person name="Hoskins R.A."/>
            <person name="Hubisz M.J."/>
            <person name="Hultmark D."/>
            <person name="Huntley M.A."/>
            <person name="Jaffe D.B."/>
            <person name="Jagadeeshan S."/>
            <person name="Jeck W.R."/>
            <person name="Johnson J."/>
            <person name="Jones C.D."/>
            <person name="Jordan W.C."/>
            <person name="Karpen G.H."/>
            <person name="Kataoka E."/>
            <person name="Keightley P.D."/>
            <person name="Kheradpour P."/>
            <person name="Kirkness E.F."/>
            <person name="Koerich L.B."/>
            <person name="Kristiansen K."/>
            <person name="Kudrna D."/>
            <person name="Kulathinal R.J."/>
            <person name="Kumar S."/>
            <person name="Kwok R."/>
            <person name="Lander E."/>
            <person name="Langley C.H."/>
            <person name="Lapoint R."/>
            <person name="Lazzaro B.P."/>
            <person name="Lee S.J."/>
            <person name="Levesque L."/>
            <person name="Li R."/>
            <person name="Lin C.F."/>
            <person name="Lin M.F."/>
            <person name="Lindblad-Toh K."/>
            <person name="Llopart A."/>
            <person name="Long M."/>
            <person name="Low L."/>
            <person name="Lozovsky E."/>
            <person name="Lu J."/>
            <person name="Luo M."/>
            <person name="Machado C.A."/>
            <person name="Makalowski W."/>
            <person name="Marzo M."/>
            <person name="Matsuda M."/>
            <person name="Matzkin L."/>
            <person name="McAllister B."/>
            <person name="McBride C.S."/>
            <person name="McKernan B."/>
            <person name="McKernan K."/>
            <person name="Mendez-Lago M."/>
            <person name="Minx P."/>
            <person name="Mollenhauer M.U."/>
            <person name="Montooth K."/>
            <person name="Mount S.M."/>
            <person name="Mu X."/>
            <person name="Myers E."/>
            <person name="Negre B."/>
            <person name="Newfeld S."/>
            <person name="Nielsen R."/>
            <person name="Noor M.A."/>
            <person name="O'Grady P."/>
            <person name="Pachter L."/>
            <person name="Papaceit M."/>
            <person name="Parisi M.J."/>
            <person name="Parisi M."/>
            <person name="Parts L."/>
            <person name="Pedersen J.S."/>
            <person name="Pesole G."/>
            <person name="Phillippy A.M."/>
            <person name="Ponting C.P."/>
            <person name="Pop M."/>
            <person name="Porcelli D."/>
            <person name="Powell J.R."/>
            <person name="Prohaska S."/>
            <person name="Pruitt K."/>
            <person name="Puig M."/>
            <person name="Quesneville H."/>
            <person name="Ram K.R."/>
            <person name="Rand D."/>
            <person name="Rasmussen M.D."/>
            <person name="Reed L.K."/>
            <person name="Reenan R."/>
            <person name="Reily A."/>
            <person name="Remington K.A."/>
            <person name="Rieger T.T."/>
            <person name="Ritchie M.G."/>
            <person name="Robin C."/>
            <person name="Rogers Y.H."/>
            <person name="Rohde C."/>
            <person name="Rozas J."/>
            <person name="Rubenfield M.J."/>
            <person name="Ruiz A."/>
            <person name="Russo S."/>
            <person name="Salzberg S.L."/>
            <person name="Sanchez-Gracia A."/>
            <person name="Saranga D.J."/>
            <person name="Sato H."/>
            <person name="Schaeffer S.W."/>
            <person name="Schatz M.C."/>
            <person name="Schlenke T."/>
            <person name="Schwartz R."/>
            <person name="Segarra C."/>
            <person name="Singh R.S."/>
            <person name="Sirot L."/>
            <person name="Sirota M."/>
            <person name="Sisneros N.B."/>
            <person name="Smith C.D."/>
            <person name="Smith T.F."/>
            <person name="Spieth J."/>
            <person name="Stage D.E."/>
            <person name="Stark A."/>
            <person name="Stephan W."/>
            <person name="Strausberg R.L."/>
            <person name="Strempel S."/>
            <person name="Sturgill D."/>
            <person name="Sutton G."/>
            <person name="Sutton G.G."/>
            <person name="Tao W."/>
            <person name="Teichmann S."/>
            <person name="Tobari Y.N."/>
            <person name="Tomimura Y."/>
            <person name="Tsolas J.M."/>
            <person name="Valente V.L."/>
            <person name="Venter E."/>
            <person name="Venter J.C."/>
            <person name="Vicario S."/>
            <person name="Vieira F.G."/>
            <person name="Vilella A.J."/>
            <person name="Villasante A."/>
            <person name="Walenz B."/>
            <person name="Wang J."/>
            <person name="Wasserman M."/>
            <person name="Watts T."/>
            <person name="Wilson D."/>
            <person name="Wilson R.K."/>
            <person name="Wing R.A."/>
            <person name="Wolfner M.F."/>
            <person name="Wong A."/>
            <person name="Wong G.K."/>
            <person name="Wu C.I."/>
            <person name="Wu G."/>
            <person name="Yamamoto D."/>
            <person name="Yang H.P."/>
            <person name="Yang S.P."/>
            <person name="Yorke J.A."/>
            <person name="Yoshida K."/>
            <person name="Zdobnov E."/>
            <person name="Zhang P."/>
            <person name="Zhang Y."/>
            <person name="Zimin A.V."/>
            <person name="Baldwin J."/>
            <person name="Abdouelleil A."/>
            <person name="Abdulkadir J."/>
            <person name="Abebe A."/>
            <person name="Abera B."/>
            <person name="Abreu J."/>
            <person name="Acer S.C."/>
            <person name="Aftuck L."/>
            <person name="Alexander A."/>
            <person name="An P."/>
            <person name="Anderson E."/>
            <person name="Anderson S."/>
            <person name="Arachi H."/>
            <person name="Azer M."/>
            <person name="Bachantsang P."/>
            <person name="Barry A."/>
            <person name="Bayul T."/>
            <person name="Berlin A."/>
            <person name="Bessette D."/>
            <person name="Bloom T."/>
            <person name="Blye J."/>
            <person name="Boguslavskiy L."/>
            <person name="Bonnet C."/>
            <person name="Boukhgalter B."/>
            <person name="Bourzgui I."/>
            <person name="Brown A."/>
            <person name="Cahill P."/>
            <person name="Channer S."/>
            <person name="Cheshatsang Y."/>
            <person name="Chuda L."/>
            <person name="Citroen M."/>
            <person name="Collymore A."/>
            <person name="Cooke P."/>
            <person name="Costello M."/>
            <person name="D'Aco K."/>
            <person name="Daza R."/>
            <person name="De Haan G."/>
            <person name="DeGray S."/>
            <person name="DeMaso C."/>
            <person name="Dhargay N."/>
            <person name="Dooley K."/>
            <person name="Dooley E."/>
            <person name="Doricent M."/>
            <person name="Dorje P."/>
            <person name="Dorjee K."/>
            <person name="Dupes A."/>
            <person name="Elong R."/>
            <person name="Falk J."/>
            <person name="Farina A."/>
            <person name="Faro S."/>
            <person name="Ferguson D."/>
            <person name="Fisher S."/>
            <person name="Foley C.D."/>
            <person name="Franke A."/>
            <person name="Friedrich D."/>
            <person name="Gadbois L."/>
            <person name="Gearin G."/>
            <person name="Gearin C.R."/>
            <person name="Giannoukos G."/>
            <person name="Goode T."/>
            <person name="Graham J."/>
            <person name="Grandbois E."/>
            <person name="Grewal S."/>
            <person name="Gyaltsen K."/>
            <person name="Hafez N."/>
            <person name="Hagos B."/>
            <person name="Hall J."/>
            <person name="Henson C."/>
            <person name="Hollinger A."/>
            <person name="Honan T."/>
            <person name="Huard M.D."/>
            <person name="Hughes L."/>
            <person name="Hurhula B."/>
            <person name="Husby M.E."/>
            <person name="Kamat A."/>
            <person name="Kanga B."/>
            <person name="Kashin S."/>
            <person name="Khazanovich D."/>
            <person name="Kisner P."/>
            <person name="Lance K."/>
            <person name="Lara M."/>
            <person name="Lee W."/>
            <person name="Lennon N."/>
            <person name="Letendre F."/>
            <person name="LeVine R."/>
            <person name="Lipovsky A."/>
            <person name="Liu X."/>
            <person name="Liu J."/>
            <person name="Liu S."/>
            <person name="Lokyitsang T."/>
            <person name="Lokyitsang Y."/>
            <person name="Lubonja R."/>
            <person name="Lui A."/>
            <person name="MacDonald P."/>
            <person name="Magnisalis V."/>
            <person name="Maru K."/>
            <person name="Matthews C."/>
            <person name="McCusker W."/>
            <person name="McDonough S."/>
            <person name="Mehta T."/>
            <person name="Meldrim J."/>
            <person name="Meneus L."/>
            <person name="Mihai O."/>
            <person name="Mihalev A."/>
            <person name="Mihova T."/>
            <person name="Mittelman R."/>
            <person name="Mlenga V."/>
            <person name="Montmayeur A."/>
            <person name="Mulrain L."/>
            <person name="Navidi A."/>
            <person name="Naylor J."/>
            <person name="Negash T."/>
            <person name="Nguyen T."/>
            <person name="Nguyen N."/>
            <person name="Nicol R."/>
            <person name="Norbu C."/>
            <person name="Norbu N."/>
            <person name="Novod N."/>
            <person name="O'Neill B."/>
            <person name="Osman S."/>
            <person name="Markiewicz E."/>
            <person name="Oyono O.L."/>
            <person name="Patti C."/>
            <person name="Phunkhang P."/>
            <person name="Pierre F."/>
            <person name="Priest M."/>
            <person name="Raghuraman S."/>
            <person name="Rege F."/>
            <person name="Reyes R."/>
            <person name="Rise C."/>
            <person name="Rogov P."/>
            <person name="Ross K."/>
            <person name="Ryan E."/>
            <person name="Settipalli S."/>
            <person name="Shea T."/>
            <person name="Sherpa N."/>
            <person name="Shi L."/>
            <person name="Shih D."/>
            <person name="Sparrow T."/>
            <person name="Spaulding J."/>
            <person name="Stalker J."/>
            <person name="Stange-Thomann N."/>
            <person name="Stavropoulos S."/>
            <person name="Stone C."/>
            <person name="Strader C."/>
            <person name="Tesfaye S."/>
            <person name="Thomson T."/>
            <person name="Thoulutsang Y."/>
            <person name="Thoulutsang D."/>
            <person name="Topham K."/>
            <person name="Topping I."/>
            <person name="Tsamla T."/>
            <person name="Vassiliev H."/>
            <person name="Vo A."/>
            <person name="Wangchuk T."/>
            <person name="Wangdi T."/>
            <person name="Weiand M."/>
            <person name="Wilkinson J."/>
            <person name="Wilson A."/>
            <person name="Yadav S."/>
            <person name="Young G."/>
            <person name="Yu Q."/>
            <person name="Zembek L."/>
            <person name="Zhong D."/>
            <person name="Zimmer A."/>
            <person name="Zwirko Z."/>
            <person name="Jaffe D.B."/>
            <person name="Alvarez P."/>
            <person name="Brockman W."/>
            <person name="Butler J."/>
            <person name="Chin C."/>
            <person name="Gnerre S."/>
            <person name="Grabherr M."/>
            <person name="Kleber M."/>
            <person name="Mauceli E."/>
            <person name="MacCallum I."/>
        </authorList>
    </citation>
    <scope>NUCLEOTIDE SEQUENCE [LARGE SCALE GENOMIC DNA]</scope>
    <source>
        <strain evidence="3">Tucson 14024-0371.13</strain>
    </source>
</reference>
<dbReference type="PANTHER" id="PTHR21398">
    <property type="entry name" value="AGAP007094-PA"/>
    <property type="match status" value="1"/>
</dbReference>
<dbReference type="Pfam" id="PF07841">
    <property type="entry name" value="DM4_12"/>
    <property type="match status" value="1"/>
</dbReference>
<dbReference type="Proteomes" id="UP000007801">
    <property type="component" value="Unassembled WGS sequence"/>
</dbReference>
<sequence length="260" mass="29485">MSTTWQMLPLFFCKATLLGLCQSESVESLDVFAPATSHEAAKVNNVTLPPPGLVTKEETDFDQDPLTPHAAPLSQRKLSRGKRFVAFPVGSSASGAVCLTTGVIGNPNLLYLSLGINWGVAYDLPNVTWVLQNAHGWTTKKSAKAQIKRRHRRELYGRLETMIDSMGYDGRNCILRTLCESRKYFQKTKMNMIGEMLRVIFSLPKQRLYSRELHENADIVHYDRAYRNGYEDDCLQYNCHFSLIELAFGKYSTPPKNYYA</sequence>
<organism evidence="2 3">
    <name type="scientific">Drosophila ananassae</name>
    <name type="common">Fruit fly</name>
    <dbReference type="NCBI Taxonomy" id="7217"/>
    <lineage>
        <taxon>Eukaryota</taxon>
        <taxon>Metazoa</taxon>
        <taxon>Ecdysozoa</taxon>
        <taxon>Arthropoda</taxon>
        <taxon>Hexapoda</taxon>
        <taxon>Insecta</taxon>
        <taxon>Pterygota</taxon>
        <taxon>Neoptera</taxon>
        <taxon>Endopterygota</taxon>
        <taxon>Diptera</taxon>
        <taxon>Brachycera</taxon>
        <taxon>Muscomorpha</taxon>
        <taxon>Ephydroidea</taxon>
        <taxon>Drosophilidae</taxon>
        <taxon>Drosophila</taxon>
        <taxon>Sophophora</taxon>
    </lineage>
</organism>